<dbReference type="Gene3D" id="2.130.10.10">
    <property type="entry name" value="YVTN repeat-like/Quinoprotein amine dehydrogenase"/>
    <property type="match status" value="1"/>
</dbReference>
<keyword evidence="5" id="KW-0574">Periplasm</keyword>
<dbReference type="Pfam" id="PF06433">
    <property type="entry name" value="Me-amine-dh_H"/>
    <property type="match status" value="1"/>
</dbReference>
<dbReference type="PANTHER" id="PTHR47197">
    <property type="entry name" value="PROTEIN NIRF"/>
    <property type="match status" value="1"/>
</dbReference>
<evidence type="ECO:0000256" key="7">
    <source>
        <dbReference type="ARBA" id="ARBA00023002"/>
    </source>
</evidence>
<evidence type="ECO:0000313" key="10">
    <source>
        <dbReference type="EMBL" id="KEZ18267.1"/>
    </source>
</evidence>
<comment type="subcellular location">
    <subcellularLocation>
        <location evidence="1">Periplasm</location>
    </subcellularLocation>
</comment>
<dbReference type="InterPro" id="IPR015943">
    <property type="entry name" value="WD40/YVTN_repeat-like_dom_sf"/>
</dbReference>
<dbReference type="SUPFAM" id="SSF50969">
    <property type="entry name" value="YVTN repeat-like/Quinoprotein amine dehydrogenase"/>
    <property type="match status" value="1"/>
</dbReference>
<evidence type="ECO:0000256" key="5">
    <source>
        <dbReference type="ARBA" id="ARBA00022764"/>
    </source>
</evidence>
<feature type="signal peptide" evidence="9">
    <location>
        <begin position="1"/>
        <end position="27"/>
    </location>
</feature>
<dbReference type="EMBL" id="JGVR01000017">
    <property type="protein sequence ID" value="KEZ18267.1"/>
    <property type="molecule type" value="Genomic_DNA"/>
</dbReference>
<keyword evidence="8" id="KW-1015">Disulfide bond</keyword>
<proteinExistence type="inferred from homology"/>
<evidence type="ECO:0000256" key="4">
    <source>
        <dbReference type="ARBA" id="ARBA00022729"/>
    </source>
</evidence>
<organism evidence="10 11">
    <name type="scientific">Sphingobium yanoikuyae</name>
    <name type="common">Sphingomonas yanoikuyae</name>
    <dbReference type="NCBI Taxonomy" id="13690"/>
    <lineage>
        <taxon>Bacteria</taxon>
        <taxon>Pseudomonadati</taxon>
        <taxon>Pseudomonadota</taxon>
        <taxon>Alphaproteobacteria</taxon>
        <taxon>Sphingomonadales</taxon>
        <taxon>Sphingomonadaceae</taxon>
        <taxon>Sphingobium</taxon>
    </lineage>
</organism>
<evidence type="ECO:0000256" key="1">
    <source>
        <dbReference type="ARBA" id="ARBA00004418"/>
    </source>
</evidence>
<feature type="chain" id="PRO_5001774443" evidence="9">
    <location>
        <begin position="28"/>
        <end position="392"/>
    </location>
</feature>
<accession>A0A084EJX5</accession>
<evidence type="ECO:0000256" key="2">
    <source>
        <dbReference type="ARBA" id="ARBA00010548"/>
    </source>
</evidence>
<dbReference type="STRING" id="13690.AX777_00975"/>
<keyword evidence="3" id="KW-0813">Transport</keyword>
<keyword evidence="7" id="KW-0560">Oxidoreductase</keyword>
<comment type="caution">
    <text evidence="10">The sequence shown here is derived from an EMBL/GenBank/DDBJ whole genome shotgun (WGS) entry which is preliminary data.</text>
</comment>
<evidence type="ECO:0000256" key="3">
    <source>
        <dbReference type="ARBA" id="ARBA00022448"/>
    </source>
</evidence>
<dbReference type="InterPro" id="IPR011044">
    <property type="entry name" value="Quino_amine_DH_bsu"/>
</dbReference>
<dbReference type="eggNOG" id="COG3391">
    <property type="taxonomic scope" value="Bacteria"/>
</dbReference>
<gene>
    <name evidence="10" type="ORF">CP98_02821</name>
</gene>
<evidence type="ECO:0000313" key="11">
    <source>
        <dbReference type="Proteomes" id="UP000028534"/>
    </source>
</evidence>
<dbReference type="GO" id="GO:0030058">
    <property type="term" value="F:aliphatic amine dehydrogenase activity"/>
    <property type="evidence" value="ECO:0007669"/>
    <property type="project" value="InterPro"/>
</dbReference>
<evidence type="ECO:0000256" key="8">
    <source>
        <dbReference type="PIRSR" id="PIRSR609451-50"/>
    </source>
</evidence>
<dbReference type="PANTHER" id="PTHR47197:SF3">
    <property type="entry name" value="DIHYDRO-HEME D1 DEHYDROGENASE"/>
    <property type="match status" value="1"/>
</dbReference>
<dbReference type="PATRIC" id="fig|13690.10.peg.2897"/>
<feature type="disulfide bond" evidence="8">
    <location>
        <begin position="183"/>
        <end position="198"/>
    </location>
</feature>
<dbReference type="AlphaFoldDB" id="A0A084EJX5"/>
<dbReference type="RefSeq" id="WP_037520271.1">
    <property type="nucleotide sequence ID" value="NZ_JGVR01000017.1"/>
</dbReference>
<reference evidence="10 11" key="1">
    <citation type="submission" date="2014-03" db="EMBL/GenBank/DDBJ databases">
        <title>Genome sequence of Sphingobium yanoikuyae B1.</title>
        <authorList>
            <person name="Gan H.M."/>
            <person name="Gan H.Y."/>
            <person name="Savka M.A."/>
        </authorList>
    </citation>
    <scope>NUCLEOTIDE SEQUENCE [LARGE SCALE GENOMIC DNA]</scope>
    <source>
        <strain evidence="10 11">B1</strain>
    </source>
</reference>
<name>A0A084EJX5_SPHYA</name>
<dbReference type="GO" id="GO:0042597">
    <property type="term" value="C:periplasmic space"/>
    <property type="evidence" value="ECO:0007669"/>
    <property type="project" value="UniProtKB-SubCell"/>
</dbReference>
<dbReference type="Proteomes" id="UP000028534">
    <property type="component" value="Unassembled WGS sequence"/>
</dbReference>
<dbReference type="InterPro" id="IPR009451">
    <property type="entry name" value="Metamine_DH_Hvc"/>
</dbReference>
<sequence length="392" mass="42598">MSSAAVRGFFAATAMGFALCTAVTVHAAPADTTAALEPETSDVVTMEPPKPNWFFIDGGWDMPGTNIFDGDSGKMVGMVETRRLADMAIDPAGQYYYVAETIWSKGDRGTRQDMVSVYDTRELKLVTEITIPDRILIGSRKNNFIISDDGKTGFVYNLSPASSVNIVDLVKRKFVANVEVPGCASMMPNPGVGFSALCADGSLATVKLTGSKADITHSAPFFSATDDPIFDNFTYDRKKKETTFLSYTGQIWTAKLGPAPTISAPFSIQAAAGIRPGETKPLELNWYPGGRQPMALHRATGHLFVLMHMGEYWSHKASGTEVWEVDLATQKVVKRRPLEEPMNNIEVTQSDKPLLIMDGEKGTALVIDLATWEEKHKIEKAGGSTITVADPS</sequence>
<evidence type="ECO:0000256" key="9">
    <source>
        <dbReference type="SAM" id="SignalP"/>
    </source>
</evidence>
<comment type="similarity">
    <text evidence="2">Belongs to the aromatic amine dehydrogenase heavy chain family.</text>
</comment>
<keyword evidence="6" id="KW-0249">Electron transport</keyword>
<dbReference type="InterPro" id="IPR051200">
    <property type="entry name" value="Host-pathogen_enzymatic-act"/>
</dbReference>
<keyword evidence="4 9" id="KW-0732">Signal</keyword>
<evidence type="ECO:0000256" key="6">
    <source>
        <dbReference type="ARBA" id="ARBA00022982"/>
    </source>
</evidence>
<protein>
    <submittedName>
        <fullName evidence="10">Methylamine dehydrogenase heavy chain</fullName>
    </submittedName>
</protein>